<protein>
    <submittedName>
        <fullName evidence="2">Histidine phosphatase family protein</fullName>
    </submittedName>
</protein>
<evidence type="ECO:0000313" key="2">
    <source>
        <dbReference type="EMBL" id="MFC0081150.1"/>
    </source>
</evidence>
<feature type="region of interest" description="Disordered" evidence="1">
    <location>
        <begin position="1"/>
        <end position="26"/>
    </location>
</feature>
<name>A0ABV6C0C9_9ACTN</name>
<evidence type="ECO:0000256" key="1">
    <source>
        <dbReference type="SAM" id="MobiDB-lite"/>
    </source>
</evidence>
<proteinExistence type="predicted"/>
<dbReference type="SUPFAM" id="SSF53254">
    <property type="entry name" value="Phosphoglycerate mutase-like"/>
    <property type="match status" value="1"/>
</dbReference>
<dbReference type="SMART" id="SM00855">
    <property type="entry name" value="PGAM"/>
    <property type="match status" value="1"/>
</dbReference>
<accession>A0ABV6C0C9</accession>
<gene>
    <name evidence="2" type="ORF">ACFFRE_03110</name>
</gene>
<dbReference type="Gene3D" id="3.40.50.1240">
    <property type="entry name" value="Phosphoglycerate mutase-like"/>
    <property type="match status" value="1"/>
</dbReference>
<dbReference type="RefSeq" id="WP_377788124.1">
    <property type="nucleotide sequence ID" value="NZ_JBHLYQ010000018.1"/>
</dbReference>
<sequence>MQVAVVRHADAGRRSEWTGDDLERPLSPLGRAQAEALVGPLRAAGAARLLSSPARRCRETLAPLAAALGRPVEVHEALGIPGPSGVPGIERLAAAFAAGDGHDGARAPAEEPPLVVACTHGEVIERLLGPLARPQGLAVPGPKAGIWWCRLDPASPLGLQLEGCTLSEELGEGLGHGGAEAEPDRGQLSGR</sequence>
<dbReference type="Pfam" id="PF00300">
    <property type="entry name" value="His_Phos_1"/>
    <property type="match status" value="1"/>
</dbReference>
<dbReference type="Proteomes" id="UP001589788">
    <property type="component" value="Unassembled WGS sequence"/>
</dbReference>
<feature type="compositionally biased region" description="Basic and acidic residues" evidence="1">
    <location>
        <begin position="7"/>
        <end position="24"/>
    </location>
</feature>
<keyword evidence="3" id="KW-1185">Reference proteome</keyword>
<organism evidence="2 3">
    <name type="scientific">Aciditerrimonas ferrireducens</name>
    <dbReference type="NCBI Taxonomy" id="667306"/>
    <lineage>
        <taxon>Bacteria</taxon>
        <taxon>Bacillati</taxon>
        <taxon>Actinomycetota</taxon>
        <taxon>Acidimicrobiia</taxon>
        <taxon>Acidimicrobiales</taxon>
        <taxon>Acidimicrobiaceae</taxon>
        <taxon>Aciditerrimonas</taxon>
    </lineage>
</organism>
<reference evidence="2 3" key="1">
    <citation type="submission" date="2024-09" db="EMBL/GenBank/DDBJ databases">
        <authorList>
            <person name="Sun Q."/>
            <person name="Mori K."/>
        </authorList>
    </citation>
    <scope>NUCLEOTIDE SEQUENCE [LARGE SCALE GENOMIC DNA]</scope>
    <source>
        <strain evidence="2 3">JCM 15389</strain>
    </source>
</reference>
<evidence type="ECO:0000313" key="3">
    <source>
        <dbReference type="Proteomes" id="UP001589788"/>
    </source>
</evidence>
<dbReference type="InterPro" id="IPR029033">
    <property type="entry name" value="His_PPase_superfam"/>
</dbReference>
<comment type="caution">
    <text evidence="2">The sequence shown here is derived from an EMBL/GenBank/DDBJ whole genome shotgun (WGS) entry which is preliminary data.</text>
</comment>
<dbReference type="InterPro" id="IPR013078">
    <property type="entry name" value="His_Pase_superF_clade-1"/>
</dbReference>
<feature type="region of interest" description="Disordered" evidence="1">
    <location>
        <begin position="170"/>
        <end position="191"/>
    </location>
</feature>
<dbReference type="EMBL" id="JBHLYQ010000018">
    <property type="protein sequence ID" value="MFC0081150.1"/>
    <property type="molecule type" value="Genomic_DNA"/>
</dbReference>
<dbReference type="CDD" id="cd07067">
    <property type="entry name" value="HP_PGM_like"/>
    <property type="match status" value="1"/>
</dbReference>